<sequence>MSLAGRFLALQLTIIVVVLAAVAALSLAQADQQFRGNEGRRLLSVAETAAATPALRVGLERDFRDSVAAIAEGVRGVSGASYVTIVGVDRRVIASPDPAQIGRPLPLGGAPERSWVGVRGHDLIAHVPVIGDRHTLVGVVVTGRTYPTWWERLRAATPYALIYLGIAGLIGLAGSFLLARRIKRQTFGMEPQEIAGLVEQREAVLHGIKEGVLSVDLTDRVTLANDEAVRLLGLPADCVGHPLEGRLRELLTEPGEDRIVVFADRVLTLNRMPVSSRGRHLGWVITLRDRTELVALRRELDVTRHTSDALRAQAHEFTNRMHTISGLLELGEYDEVARFVTGTSQAHERLSAQITDRLADPSLAALLIAKASLAAERGVAFSLVEGSVLGRLDEQLSADLVTVAGNLIDNALDALGAAPGGRITLEVRDTGGDDDASVVIGVRDSGPGVAAEPAEAVFAQGFSTKRGDERGLGLAIARMICTRRGGSITVHNDGGAVFTARLPVRERPPARREADQAGRRTGWDEPAARPVSGAGMNGGRR</sequence>
<dbReference type="InterPro" id="IPR005467">
    <property type="entry name" value="His_kinase_dom"/>
</dbReference>
<evidence type="ECO:0000256" key="13">
    <source>
        <dbReference type="ARBA" id="ARBA00023136"/>
    </source>
</evidence>
<dbReference type="Gene3D" id="3.30.565.10">
    <property type="entry name" value="Histidine kinase-like ATPase, C-terminal domain"/>
    <property type="match status" value="1"/>
</dbReference>
<organism evidence="17 18">
    <name type="scientific">Actinomadura alba</name>
    <dbReference type="NCBI Taxonomy" id="406431"/>
    <lineage>
        <taxon>Bacteria</taxon>
        <taxon>Bacillati</taxon>
        <taxon>Actinomycetota</taxon>
        <taxon>Actinomycetes</taxon>
        <taxon>Streptosporangiales</taxon>
        <taxon>Thermomonosporaceae</taxon>
        <taxon>Actinomadura</taxon>
    </lineage>
</organism>
<evidence type="ECO:0000256" key="9">
    <source>
        <dbReference type="ARBA" id="ARBA00022777"/>
    </source>
</evidence>
<dbReference type="PROSITE" id="PS50109">
    <property type="entry name" value="HIS_KIN"/>
    <property type="match status" value="1"/>
</dbReference>
<protein>
    <recommendedName>
        <fullName evidence="3">histidine kinase</fullName>
        <ecNumber evidence="3">2.7.13.3</ecNumber>
    </recommendedName>
</protein>
<dbReference type="PANTHER" id="PTHR43547:SF10">
    <property type="entry name" value="SENSOR HISTIDINE KINASE DCUS"/>
    <property type="match status" value="1"/>
</dbReference>
<dbReference type="Proteomes" id="UP000805614">
    <property type="component" value="Unassembled WGS sequence"/>
</dbReference>
<dbReference type="SUPFAM" id="SSF103190">
    <property type="entry name" value="Sensory domain-like"/>
    <property type="match status" value="1"/>
</dbReference>
<evidence type="ECO:0000313" key="18">
    <source>
        <dbReference type="Proteomes" id="UP000805614"/>
    </source>
</evidence>
<dbReference type="Pfam" id="PF02518">
    <property type="entry name" value="HATPase_c"/>
    <property type="match status" value="1"/>
</dbReference>
<keyword evidence="18" id="KW-1185">Reference proteome</keyword>
<dbReference type="EC" id="2.7.13.3" evidence="3"/>
<keyword evidence="4" id="KW-1003">Cell membrane</keyword>
<evidence type="ECO:0000256" key="5">
    <source>
        <dbReference type="ARBA" id="ARBA00022553"/>
    </source>
</evidence>
<dbReference type="EMBL" id="JABVEC010000035">
    <property type="protein sequence ID" value="MBC6470068.1"/>
    <property type="molecule type" value="Genomic_DNA"/>
</dbReference>
<dbReference type="Pfam" id="PF17203">
    <property type="entry name" value="sCache_3_2"/>
    <property type="match status" value="1"/>
</dbReference>
<keyword evidence="6" id="KW-0808">Transferase</keyword>
<evidence type="ECO:0000259" key="16">
    <source>
        <dbReference type="PROSITE" id="PS50109"/>
    </source>
</evidence>
<evidence type="ECO:0000256" key="1">
    <source>
        <dbReference type="ARBA" id="ARBA00000085"/>
    </source>
</evidence>
<keyword evidence="7 15" id="KW-0812">Transmembrane</keyword>
<comment type="catalytic activity">
    <reaction evidence="1">
        <text>ATP + protein L-histidine = ADP + protein N-phospho-L-histidine.</text>
        <dbReference type="EC" id="2.7.13.3"/>
    </reaction>
</comment>
<dbReference type="PRINTS" id="PR00344">
    <property type="entry name" value="BCTRLSENSOR"/>
</dbReference>
<evidence type="ECO:0000256" key="4">
    <source>
        <dbReference type="ARBA" id="ARBA00022475"/>
    </source>
</evidence>
<feature type="region of interest" description="Disordered" evidence="14">
    <location>
        <begin position="505"/>
        <end position="541"/>
    </location>
</feature>
<reference evidence="17 18" key="1">
    <citation type="submission" date="2020-06" db="EMBL/GenBank/DDBJ databases">
        <title>Actinomadura xiongansis sp. nov., isolated from soil of Baiyangdian.</title>
        <authorList>
            <person name="Zhang X."/>
        </authorList>
    </citation>
    <scope>NUCLEOTIDE SEQUENCE [LARGE SCALE GENOMIC DNA]</scope>
    <source>
        <strain evidence="17 18">HBUM206468</strain>
    </source>
</reference>
<comment type="subcellular location">
    <subcellularLocation>
        <location evidence="2">Cell membrane</location>
        <topology evidence="2">Multi-pass membrane protein</topology>
    </subcellularLocation>
</comment>
<dbReference type="InterPro" id="IPR003594">
    <property type="entry name" value="HATPase_dom"/>
</dbReference>
<dbReference type="InterPro" id="IPR036890">
    <property type="entry name" value="HATPase_C_sf"/>
</dbReference>
<evidence type="ECO:0000256" key="6">
    <source>
        <dbReference type="ARBA" id="ARBA00022679"/>
    </source>
</evidence>
<feature type="transmembrane region" description="Helical" evidence="15">
    <location>
        <begin position="159"/>
        <end position="179"/>
    </location>
</feature>
<dbReference type="InterPro" id="IPR033463">
    <property type="entry name" value="sCache_3"/>
</dbReference>
<dbReference type="SUPFAM" id="SSF55785">
    <property type="entry name" value="PYP-like sensor domain (PAS domain)"/>
    <property type="match status" value="1"/>
</dbReference>
<dbReference type="PANTHER" id="PTHR43547">
    <property type="entry name" value="TWO-COMPONENT HISTIDINE KINASE"/>
    <property type="match status" value="1"/>
</dbReference>
<dbReference type="InterPro" id="IPR035965">
    <property type="entry name" value="PAS-like_dom_sf"/>
</dbReference>
<name>A0ABR7M0B0_9ACTN</name>
<keyword evidence="10" id="KW-0067">ATP-binding</keyword>
<evidence type="ECO:0000256" key="11">
    <source>
        <dbReference type="ARBA" id="ARBA00022989"/>
    </source>
</evidence>
<dbReference type="SMART" id="SM00387">
    <property type="entry name" value="HATPase_c"/>
    <property type="match status" value="1"/>
</dbReference>
<dbReference type="SMART" id="SM00091">
    <property type="entry name" value="PAS"/>
    <property type="match status" value="1"/>
</dbReference>
<keyword evidence="8" id="KW-0547">Nucleotide-binding</keyword>
<comment type="caution">
    <text evidence="17">The sequence shown here is derived from an EMBL/GenBank/DDBJ whole genome shotgun (WGS) entry which is preliminary data.</text>
</comment>
<accession>A0ABR7M0B0</accession>
<dbReference type="InterPro" id="IPR029151">
    <property type="entry name" value="Sensor-like_sf"/>
</dbReference>
<evidence type="ECO:0000256" key="2">
    <source>
        <dbReference type="ARBA" id="ARBA00004651"/>
    </source>
</evidence>
<dbReference type="Pfam" id="PF14689">
    <property type="entry name" value="SPOB_a"/>
    <property type="match status" value="1"/>
</dbReference>
<dbReference type="SUPFAM" id="SSF55874">
    <property type="entry name" value="ATPase domain of HSP90 chaperone/DNA topoisomerase II/histidine kinase"/>
    <property type="match status" value="1"/>
</dbReference>
<evidence type="ECO:0000256" key="7">
    <source>
        <dbReference type="ARBA" id="ARBA00022692"/>
    </source>
</evidence>
<evidence type="ECO:0000256" key="10">
    <source>
        <dbReference type="ARBA" id="ARBA00022840"/>
    </source>
</evidence>
<dbReference type="InterPro" id="IPR004358">
    <property type="entry name" value="Sig_transdc_His_kin-like_C"/>
</dbReference>
<evidence type="ECO:0000256" key="3">
    <source>
        <dbReference type="ARBA" id="ARBA00012438"/>
    </source>
</evidence>
<dbReference type="InterPro" id="IPR039506">
    <property type="entry name" value="SPOB_a"/>
</dbReference>
<evidence type="ECO:0000313" key="17">
    <source>
        <dbReference type="EMBL" id="MBC6470068.1"/>
    </source>
</evidence>
<dbReference type="Gene3D" id="1.10.287.130">
    <property type="match status" value="1"/>
</dbReference>
<keyword evidence="11 15" id="KW-1133">Transmembrane helix</keyword>
<dbReference type="InterPro" id="IPR016120">
    <property type="entry name" value="Sig_transdc_His_kin_SpoOB"/>
</dbReference>
<evidence type="ECO:0000256" key="8">
    <source>
        <dbReference type="ARBA" id="ARBA00022741"/>
    </source>
</evidence>
<keyword evidence="12" id="KW-0902">Two-component regulatory system</keyword>
<evidence type="ECO:0000256" key="12">
    <source>
        <dbReference type="ARBA" id="ARBA00023012"/>
    </source>
</evidence>
<keyword evidence="9 17" id="KW-0418">Kinase</keyword>
<keyword evidence="5" id="KW-0597">Phosphoprotein</keyword>
<dbReference type="InterPro" id="IPR000014">
    <property type="entry name" value="PAS"/>
</dbReference>
<feature type="domain" description="Histidine kinase" evidence="16">
    <location>
        <begin position="312"/>
        <end position="506"/>
    </location>
</feature>
<gene>
    <name evidence="17" type="ORF">HKK74_31945</name>
</gene>
<dbReference type="SUPFAM" id="SSF55890">
    <property type="entry name" value="Sporulation response regulatory protein Spo0B"/>
    <property type="match status" value="1"/>
</dbReference>
<dbReference type="CDD" id="cd00130">
    <property type="entry name" value="PAS"/>
    <property type="match status" value="1"/>
</dbReference>
<evidence type="ECO:0000256" key="15">
    <source>
        <dbReference type="SAM" id="Phobius"/>
    </source>
</evidence>
<dbReference type="Gene3D" id="3.30.450.20">
    <property type="entry name" value="PAS domain"/>
    <property type="match status" value="2"/>
</dbReference>
<keyword evidence="13 15" id="KW-0472">Membrane</keyword>
<feature type="compositionally biased region" description="Basic and acidic residues" evidence="14">
    <location>
        <begin position="505"/>
        <end position="527"/>
    </location>
</feature>
<proteinExistence type="predicted"/>
<dbReference type="GO" id="GO:0016301">
    <property type="term" value="F:kinase activity"/>
    <property type="evidence" value="ECO:0007669"/>
    <property type="project" value="UniProtKB-KW"/>
</dbReference>
<evidence type="ECO:0000256" key="14">
    <source>
        <dbReference type="SAM" id="MobiDB-lite"/>
    </source>
</evidence>